<protein>
    <submittedName>
        <fullName evidence="2">Transport protein</fullName>
    </submittedName>
</protein>
<reference evidence="2 3" key="1">
    <citation type="submission" date="2021-03" db="EMBL/GenBank/DDBJ databases">
        <title>Genomic Encyclopedia of Type Strains, Phase IV (KMG-IV): sequencing the most valuable type-strain genomes for metagenomic binning, comparative biology and taxonomic classification.</title>
        <authorList>
            <person name="Goeker M."/>
        </authorList>
    </citation>
    <scope>NUCLEOTIDE SEQUENCE [LARGE SCALE GENOMIC DNA]</scope>
    <source>
        <strain evidence="2 3">DSM 6139</strain>
    </source>
</reference>
<dbReference type="InterPro" id="IPR043714">
    <property type="entry name" value="DUF5655"/>
</dbReference>
<dbReference type="RefSeq" id="WP_209460582.1">
    <property type="nucleotide sequence ID" value="NZ_JAGGKC010000029.1"/>
</dbReference>
<sequence length="297" mass="34282">MADIKLFSTSTGVVELPSSSVVLEKELQILIEHNMPTFFGVTFLKSEYPITNGRIDSLGLDENNCPVIFEYKRSVNENVINQGLFYLDWLLDHKADFKLIVMEQLGKEKADLIDWTIPCVICIASDFTKFDEHAVNQMQRNIKLVRYKKFGQGLVLFDYINSPKVKPITIWPEDPGWKVPVEKTFLQQYESAPSSLRTVYESIRDYILSLGDDVSENQLKLYVAFKKVKNIVCAEIYLSKILLHLRLNPEEFVLQQGFTRDMRNTGHFGTGDLQIIIKSDDDFEKAKEYIDKAYNEN</sequence>
<evidence type="ECO:0000313" key="2">
    <source>
        <dbReference type="EMBL" id="MBP1920409.1"/>
    </source>
</evidence>
<dbReference type="Proteomes" id="UP001519271">
    <property type="component" value="Unassembled WGS sequence"/>
</dbReference>
<dbReference type="Pfam" id="PF18899">
    <property type="entry name" value="DUF5655"/>
    <property type="match status" value="1"/>
</dbReference>
<name>A0ABS4G7A0_9CLOT</name>
<evidence type="ECO:0000259" key="1">
    <source>
        <dbReference type="Pfam" id="PF18899"/>
    </source>
</evidence>
<proteinExistence type="predicted"/>
<dbReference type="EMBL" id="JAGGKC010000029">
    <property type="protein sequence ID" value="MBP1920409.1"/>
    <property type="molecule type" value="Genomic_DNA"/>
</dbReference>
<dbReference type="InterPro" id="IPR011856">
    <property type="entry name" value="tRNA_endonuc-like_dom_sf"/>
</dbReference>
<evidence type="ECO:0000313" key="3">
    <source>
        <dbReference type="Proteomes" id="UP001519271"/>
    </source>
</evidence>
<keyword evidence="3" id="KW-1185">Reference proteome</keyword>
<comment type="caution">
    <text evidence="2">The sequence shown here is derived from an EMBL/GenBank/DDBJ whole genome shotgun (WGS) entry which is preliminary data.</text>
</comment>
<gene>
    <name evidence="2" type="ORF">J2Z34_002920</name>
</gene>
<feature type="domain" description="DUF5655" evidence="1">
    <location>
        <begin position="187"/>
        <end position="295"/>
    </location>
</feature>
<organism evidence="2 3">
    <name type="scientific">Youngiibacter multivorans</name>
    <dbReference type="NCBI Taxonomy" id="937251"/>
    <lineage>
        <taxon>Bacteria</taxon>
        <taxon>Bacillati</taxon>
        <taxon>Bacillota</taxon>
        <taxon>Clostridia</taxon>
        <taxon>Eubacteriales</taxon>
        <taxon>Clostridiaceae</taxon>
        <taxon>Youngiibacter</taxon>
    </lineage>
</organism>
<accession>A0ABS4G7A0</accession>
<dbReference type="Gene3D" id="3.40.1350.10">
    <property type="match status" value="1"/>
</dbReference>